<organism evidence="2 3">
    <name type="scientific">Vulcaniibacterium thermophilum</name>
    <dbReference type="NCBI Taxonomy" id="1169913"/>
    <lineage>
        <taxon>Bacteria</taxon>
        <taxon>Pseudomonadati</taxon>
        <taxon>Pseudomonadota</taxon>
        <taxon>Gammaproteobacteria</taxon>
        <taxon>Lysobacterales</taxon>
        <taxon>Lysobacteraceae</taxon>
        <taxon>Vulcaniibacterium</taxon>
    </lineage>
</organism>
<name>A0A918YYV4_9GAMM</name>
<keyword evidence="3" id="KW-1185">Reference proteome</keyword>
<dbReference type="AlphaFoldDB" id="A0A918YYV4"/>
<evidence type="ECO:0000256" key="1">
    <source>
        <dbReference type="SAM" id="Coils"/>
    </source>
</evidence>
<evidence type="ECO:0000313" key="3">
    <source>
        <dbReference type="Proteomes" id="UP000636453"/>
    </source>
</evidence>
<sequence length="213" mass="22598">MSGARLLLRREHLPLIRTPLLLALAAVLVAGALAGIARAFAVRAQAAHAQAAQALAGAEAELAQSRQSHDELERNLRRYAELRRTGFVGEGDRIGWTEALLAQQRALGLPPVRFELAPQRAIGVGAAPVVDGIEPDAAAPGPQAHDLRFSLAGIHEDELLALVDGLQARGIGHFRVEDCELRRGSGMGLDADCTLRWITWRPAATAVAAEGAP</sequence>
<reference evidence="2" key="2">
    <citation type="submission" date="2020-09" db="EMBL/GenBank/DDBJ databases">
        <authorList>
            <person name="Sun Q."/>
            <person name="Kim S."/>
        </authorList>
    </citation>
    <scope>NUCLEOTIDE SEQUENCE</scope>
    <source>
        <strain evidence="2">KCTC 32020</strain>
    </source>
</reference>
<gene>
    <name evidence="2" type="ORF">GCM10007167_09750</name>
</gene>
<proteinExistence type="predicted"/>
<keyword evidence="1" id="KW-0175">Coiled coil</keyword>
<reference evidence="2" key="1">
    <citation type="journal article" date="2014" name="Int. J. Syst. Evol. Microbiol.">
        <title>Complete genome sequence of Corynebacterium casei LMG S-19264T (=DSM 44701T), isolated from a smear-ripened cheese.</title>
        <authorList>
            <consortium name="US DOE Joint Genome Institute (JGI-PGF)"/>
            <person name="Walter F."/>
            <person name="Albersmeier A."/>
            <person name="Kalinowski J."/>
            <person name="Ruckert C."/>
        </authorList>
    </citation>
    <scope>NUCLEOTIDE SEQUENCE</scope>
    <source>
        <strain evidence="2">KCTC 32020</strain>
    </source>
</reference>
<accession>A0A918YYV4</accession>
<protein>
    <submittedName>
        <fullName evidence="2">Uncharacterized protein</fullName>
    </submittedName>
</protein>
<dbReference type="RefSeq" id="WP_146474220.1">
    <property type="nucleotide sequence ID" value="NZ_BNCF01000004.1"/>
</dbReference>
<comment type="caution">
    <text evidence="2">The sequence shown here is derived from an EMBL/GenBank/DDBJ whole genome shotgun (WGS) entry which is preliminary data.</text>
</comment>
<feature type="coiled-coil region" evidence="1">
    <location>
        <begin position="55"/>
        <end position="82"/>
    </location>
</feature>
<dbReference type="Proteomes" id="UP000636453">
    <property type="component" value="Unassembled WGS sequence"/>
</dbReference>
<dbReference type="EMBL" id="BNCF01000004">
    <property type="protein sequence ID" value="GHE29936.1"/>
    <property type="molecule type" value="Genomic_DNA"/>
</dbReference>
<evidence type="ECO:0000313" key="2">
    <source>
        <dbReference type="EMBL" id="GHE29936.1"/>
    </source>
</evidence>
<dbReference type="OrthoDB" id="9969565at2"/>